<evidence type="ECO:0000313" key="4">
    <source>
        <dbReference type="EMBL" id="GAA1966705.1"/>
    </source>
</evidence>
<sequence>MTTIEAPSNAGSGTSDRDTVRLVEEHDLAALEVLDKEVFQDLAYSKHYLRTFYNLFRKTWFVVDRDGDLAGYALIGPDSDNREAWLLGLAVSERHQGHGLGRKLMRTAVDTMKDLGVADGFITVRPDNEAAFHLYESFGFLQDGEEREDYYGNGERRKVLRHSFEVDARPGGSGDAGA</sequence>
<comment type="caution">
    <text evidence="4">The sequence shown here is derived from an EMBL/GenBank/DDBJ whole genome shotgun (WGS) entry which is preliminary data.</text>
</comment>
<dbReference type="Proteomes" id="UP001499854">
    <property type="component" value="Unassembled WGS sequence"/>
</dbReference>
<dbReference type="RefSeq" id="WP_344657189.1">
    <property type="nucleotide sequence ID" value="NZ_BAAAQM010000012.1"/>
</dbReference>
<feature type="domain" description="N-acetyltransferase" evidence="3">
    <location>
        <begin position="18"/>
        <end position="165"/>
    </location>
</feature>
<evidence type="ECO:0000313" key="5">
    <source>
        <dbReference type="Proteomes" id="UP001499854"/>
    </source>
</evidence>
<dbReference type="InterPro" id="IPR016181">
    <property type="entry name" value="Acyl_CoA_acyltransferase"/>
</dbReference>
<accession>A0ABP5CR69</accession>
<organism evidence="4 5">
    <name type="scientific">Catenulispora subtropica</name>
    <dbReference type="NCBI Taxonomy" id="450798"/>
    <lineage>
        <taxon>Bacteria</taxon>
        <taxon>Bacillati</taxon>
        <taxon>Actinomycetota</taxon>
        <taxon>Actinomycetes</taxon>
        <taxon>Catenulisporales</taxon>
        <taxon>Catenulisporaceae</taxon>
        <taxon>Catenulispora</taxon>
    </lineage>
</organism>
<dbReference type="Gene3D" id="3.40.630.30">
    <property type="match status" value="1"/>
</dbReference>
<proteinExistence type="predicted"/>
<dbReference type="PANTHER" id="PTHR43420">
    <property type="entry name" value="ACETYLTRANSFERASE"/>
    <property type="match status" value="1"/>
</dbReference>
<dbReference type="InterPro" id="IPR050680">
    <property type="entry name" value="YpeA/RimI_acetyltransf"/>
</dbReference>
<evidence type="ECO:0000256" key="1">
    <source>
        <dbReference type="ARBA" id="ARBA00022679"/>
    </source>
</evidence>
<name>A0ABP5CR69_9ACTN</name>
<evidence type="ECO:0000259" key="3">
    <source>
        <dbReference type="PROSITE" id="PS51186"/>
    </source>
</evidence>
<evidence type="ECO:0000256" key="2">
    <source>
        <dbReference type="ARBA" id="ARBA00023315"/>
    </source>
</evidence>
<dbReference type="InterPro" id="IPR000182">
    <property type="entry name" value="GNAT_dom"/>
</dbReference>
<dbReference type="Pfam" id="PF00583">
    <property type="entry name" value="Acetyltransf_1"/>
    <property type="match status" value="1"/>
</dbReference>
<keyword evidence="1" id="KW-0808">Transferase</keyword>
<dbReference type="CDD" id="cd04301">
    <property type="entry name" value="NAT_SF"/>
    <property type="match status" value="1"/>
</dbReference>
<keyword evidence="2" id="KW-0012">Acyltransferase</keyword>
<dbReference type="SUPFAM" id="SSF55729">
    <property type="entry name" value="Acyl-CoA N-acyltransferases (Nat)"/>
    <property type="match status" value="1"/>
</dbReference>
<dbReference type="PROSITE" id="PS51186">
    <property type="entry name" value="GNAT"/>
    <property type="match status" value="1"/>
</dbReference>
<protein>
    <recommendedName>
        <fullName evidence="3">N-acetyltransferase domain-containing protein</fullName>
    </recommendedName>
</protein>
<keyword evidence="5" id="KW-1185">Reference proteome</keyword>
<dbReference type="EMBL" id="BAAAQM010000012">
    <property type="protein sequence ID" value="GAA1966705.1"/>
    <property type="molecule type" value="Genomic_DNA"/>
</dbReference>
<reference evidence="5" key="1">
    <citation type="journal article" date="2019" name="Int. J. Syst. Evol. Microbiol.">
        <title>The Global Catalogue of Microorganisms (GCM) 10K type strain sequencing project: providing services to taxonomists for standard genome sequencing and annotation.</title>
        <authorList>
            <consortium name="The Broad Institute Genomics Platform"/>
            <consortium name="The Broad Institute Genome Sequencing Center for Infectious Disease"/>
            <person name="Wu L."/>
            <person name="Ma J."/>
        </authorList>
    </citation>
    <scope>NUCLEOTIDE SEQUENCE [LARGE SCALE GENOMIC DNA]</scope>
    <source>
        <strain evidence="5">JCM 16013</strain>
    </source>
</reference>
<gene>
    <name evidence="4" type="ORF">GCM10009838_25600</name>
</gene>